<organism evidence="1">
    <name type="scientific">Manihot esculenta</name>
    <name type="common">Cassava</name>
    <name type="synonym">Jatropha manihot</name>
    <dbReference type="NCBI Taxonomy" id="3983"/>
    <lineage>
        <taxon>Eukaryota</taxon>
        <taxon>Viridiplantae</taxon>
        <taxon>Streptophyta</taxon>
        <taxon>Embryophyta</taxon>
        <taxon>Tracheophyta</taxon>
        <taxon>Spermatophyta</taxon>
        <taxon>Magnoliopsida</taxon>
        <taxon>eudicotyledons</taxon>
        <taxon>Gunneridae</taxon>
        <taxon>Pentapetalae</taxon>
        <taxon>rosids</taxon>
        <taxon>fabids</taxon>
        <taxon>Malpighiales</taxon>
        <taxon>Euphorbiaceae</taxon>
        <taxon>Crotonoideae</taxon>
        <taxon>Manihoteae</taxon>
        <taxon>Manihot</taxon>
    </lineage>
</organism>
<reference evidence="1" key="1">
    <citation type="submission" date="2016-02" db="EMBL/GenBank/DDBJ databases">
        <title>WGS assembly of Manihot esculenta.</title>
        <authorList>
            <person name="Bredeson J.V."/>
            <person name="Prochnik S.E."/>
            <person name="Lyons J.B."/>
            <person name="Schmutz J."/>
            <person name="Grimwood J."/>
            <person name="Vrebalov J."/>
            <person name="Bart R.S."/>
            <person name="Amuge T."/>
            <person name="Ferguson M.E."/>
            <person name="Green R."/>
            <person name="Putnam N."/>
            <person name="Stites J."/>
            <person name="Rounsley S."/>
            <person name="Rokhsar D.S."/>
        </authorList>
    </citation>
    <scope>NUCLEOTIDE SEQUENCE [LARGE SCALE GENOMIC DNA]</scope>
    <source>
        <tissue evidence="1">Leaf</tissue>
    </source>
</reference>
<gene>
    <name evidence="1" type="ORF">MANES_06G078100</name>
</gene>
<sequence length="58" mass="6691">MIAVKYAQNLLFRWINFLNIWKYLNLSYASPQANLVAVKKPKFGFASHTNSSKLLFAL</sequence>
<dbReference type="AlphaFoldDB" id="A0A2C9VQ82"/>
<evidence type="ECO:0000313" key="1">
    <source>
        <dbReference type="EMBL" id="OAY47419.1"/>
    </source>
</evidence>
<protein>
    <submittedName>
        <fullName evidence="1">Uncharacterized protein</fullName>
    </submittedName>
</protein>
<name>A0A2C9VQ82_MANES</name>
<proteinExistence type="predicted"/>
<dbReference type="EMBL" id="CM004392">
    <property type="protein sequence ID" value="OAY47419.1"/>
    <property type="molecule type" value="Genomic_DNA"/>
</dbReference>
<accession>A0A2C9VQ82</accession>